<evidence type="ECO:0000256" key="1">
    <source>
        <dbReference type="ARBA" id="ARBA00004141"/>
    </source>
</evidence>
<keyword evidence="7" id="KW-0131">Cell cycle</keyword>
<evidence type="ECO:0000256" key="3">
    <source>
        <dbReference type="ARBA" id="ARBA00022960"/>
    </source>
</evidence>
<dbReference type="EC" id="2.4.99.28" evidence="6"/>
<dbReference type="GeneID" id="60200744"/>
<feature type="transmembrane region" description="Helical" evidence="6">
    <location>
        <begin position="192"/>
        <end position="225"/>
    </location>
</feature>
<dbReference type="KEGG" id="pmc:P9515_17671"/>
<dbReference type="STRING" id="167542.P9515_17671"/>
<dbReference type="NCBIfam" id="NF037961">
    <property type="entry name" value="RodA_shape"/>
    <property type="match status" value="1"/>
</dbReference>
<feature type="transmembrane region" description="Helical" evidence="6">
    <location>
        <begin position="115"/>
        <end position="138"/>
    </location>
</feature>
<evidence type="ECO:0000313" key="7">
    <source>
        <dbReference type="EMBL" id="ABM72974.1"/>
    </source>
</evidence>
<feature type="transmembrane region" description="Helical" evidence="6">
    <location>
        <begin position="56"/>
        <end position="76"/>
    </location>
</feature>
<evidence type="ECO:0000256" key="4">
    <source>
        <dbReference type="ARBA" id="ARBA00022989"/>
    </source>
</evidence>
<proteinExistence type="inferred from homology"/>
<dbReference type="GO" id="GO:0015648">
    <property type="term" value="F:lipid-linked peptidoglycan transporter activity"/>
    <property type="evidence" value="ECO:0007669"/>
    <property type="project" value="TreeGrafter"/>
</dbReference>
<name>A2BYW3_PROM5</name>
<dbReference type="InterPro" id="IPR011923">
    <property type="entry name" value="RodA/MrdB"/>
</dbReference>
<keyword evidence="6" id="KW-0808">Transferase</keyword>
<feature type="transmembrane region" description="Helical" evidence="6">
    <location>
        <begin position="25"/>
        <end position="44"/>
    </location>
</feature>
<evidence type="ECO:0000256" key="2">
    <source>
        <dbReference type="ARBA" id="ARBA00022692"/>
    </source>
</evidence>
<dbReference type="GO" id="GO:0051301">
    <property type="term" value="P:cell division"/>
    <property type="evidence" value="ECO:0007669"/>
    <property type="project" value="UniProtKB-KW"/>
</dbReference>
<feature type="transmembrane region" description="Helical" evidence="6">
    <location>
        <begin position="358"/>
        <end position="382"/>
    </location>
</feature>
<comment type="similarity">
    <text evidence="6">Belongs to the SEDS family. MrdB/RodA subfamily.</text>
</comment>
<dbReference type="GO" id="GO:0008955">
    <property type="term" value="F:peptidoglycan glycosyltransferase activity"/>
    <property type="evidence" value="ECO:0007669"/>
    <property type="project" value="UniProtKB-UniRule"/>
</dbReference>
<dbReference type="GO" id="GO:0032153">
    <property type="term" value="C:cell division site"/>
    <property type="evidence" value="ECO:0007669"/>
    <property type="project" value="TreeGrafter"/>
</dbReference>
<dbReference type="OrthoDB" id="9768187at2"/>
<keyword evidence="3 6" id="KW-0133">Cell shape</keyword>
<keyword evidence="7" id="KW-0132">Cell division</keyword>
<keyword evidence="6" id="KW-0328">Glycosyltransferase</keyword>
<comment type="catalytic activity">
    <reaction evidence="6">
        <text>[GlcNAc-(1-&gt;4)-Mur2Ac(oyl-L-Ala-gamma-D-Glu-L-Lys-D-Ala-D-Ala)](n)-di-trans,octa-cis-undecaprenyl diphosphate + beta-D-GlcNAc-(1-&gt;4)-Mur2Ac(oyl-L-Ala-gamma-D-Glu-L-Lys-D-Ala-D-Ala)-di-trans,octa-cis-undecaprenyl diphosphate = [GlcNAc-(1-&gt;4)-Mur2Ac(oyl-L-Ala-gamma-D-Glu-L-Lys-D-Ala-D-Ala)](n+1)-di-trans,octa-cis-undecaprenyl diphosphate + di-trans,octa-cis-undecaprenyl diphosphate + H(+)</text>
        <dbReference type="Rhea" id="RHEA:23708"/>
        <dbReference type="Rhea" id="RHEA-COMP:9602"/>
        <dbReference type="Rhea" id="RHEA-COMP:9603"/>
        <dbReference type="ChEBI" id="CHEBI:15378"/>
        <dbReference type="ChEBI" id="CHEBI:58405"/>
        <dbReference type="ChEBI" id="CHEBI:60033"/>
        <dbReference type="ChEBI" id="CHEBI:78435"/>
        <dbReference type="EC" id="2.4.99.28"/>
    </reaction>
</comment>
<evidence type="ECO:0000256" key="5">
    <source>
        <dbReference type="ARBA" id="ARBA00023136"/>
    </source>
</evidence>
<accession>A2BYW3</accession>
<sequence>MINEISLLQNKRFFQKKDKFDRKNFFSPLVLIPLVLVFISSILIKSVQIEFLQSDFLNHLFTGLFGYFLAILISYIPIERIRKYLIPFYFCSLISLLLIYFFGLSIYGAQRWLSLGIFSFQPSEVAKLSTILILALVLEKKSISSIKDLLFPFFIVVVPWLLIFFQPDLGTSLVLIVLTFVMLYWSKMPIEWILILGFCLLTSVFYFVSPNLLIFWIPFMGYLAYRSSQNKISFSIFTLALHSLVVKLTPIMWEFGLKDYQKDRLILFLDPNRDPLGGGYHLIQSKIAIGSGGLFGTGLLNGKLTNLQFIPEQHTDFIFSALGEELGFLGCILVLFLFFILISQLVKISKNARTNFESLIVIGIASTFLFQIIINLFMTIGLGPVTGIPLPFMSYGRTSLLINFICIGLALSTLNRSRSLRNK</sequence>
<dbReference type="InterPro" id="IPR001182">
    <property type="entry name" value="FtsW/RodA"/>
</dbReference>
<dbReference type="GO" id="GO:0009252">
    <property type="term" value="P:peptidoglycan biosynthetic process"/>
    <property type="evidence" value="ECO:0007669"/>
    <property type="project" value="UniProtKB-UniRule"/>
</dbReference>
<comment type="function">
    <text evidence="6">Peptidoglycan polymerase that is essential for cell wall elongation.</text>
</comment>
<keyword evidence="4 6" id="KW-1133">Transmembrane helix</keyword>
<dbReference type="GO" id="GO:0005886">
    <property type="term" value="C:plasma membrane"/>
    <property type="evidence" value="ECO:0007669"/>
    <property type="project" value="UniProtKB-SubCell"/>
</dbReference>
<feature type="transmembrane region" description="Helical" evidence="6">
    <location>
        <begin position="150"/>
        <end position="180"/>
    </location>
</feature>
<dbReference type="EMBL" id="CP000552">
    <property type="protein sequence ID" value="ABM72974.1"/>
    <property type="molecule type" value="Genomic_DNA"/>
</dbReference>
<dbReference type="UniPathway" id="UPA00219"/>
<dbReference type="PANTHER" id="PTHR30474">
    <property type="entry name" value="CELL CYCLE PROTEIN"/>
    <property type="match status" value="1"/>
</dbReference>
<reference evidence="7 8" key="1">
    <citation type="journal article" date="2007" name="PLoS Genet.">
        <title>Patterns and implications of gene gain and loss in the evolution of Prochlorococcus.</title>
        <authorList>
            <person name="Kettler G.C."/>
            <person name="Martiny A.C."/>
            <person name="Huang K."/>
            <person name="Zucker J."/>
            <person name="Coleman M.L."/>
            <person name="Rodrigue S."/>
            <person name="Chen F."/>
            <person name="Lapidus A."/>
            <person name="Ferriera S."/>
            <person name="Johnson J."/>
            <person name="Steglich C."/>
            <person name="Church G.M."/>
            <person name="Richardson P."/>
            <person name="Chisholm S.W."/>
        </authorList>
    </citation>
    <scope>NUCLEOTIDE SEQUENCE [LARGE SCALE GENOMIC DNA]</scope>
    <source>
        <strain evidence="7 8">MIT 9515</strain>
    </source>
</reference>
<dbReference type="Pfam" id="PF01098">
    <property type="entry name" value="FTSW_RODA_SPOVE"/>
    <property type="match status" value="2"/>
</dbReference>
<keyword evidence="2 6" id="KW-0812">Transmembrane</keyword>
<dbReference type="AlphaFoldDB" id="A2BYW3"/>
<keyword evidence="6" id="KW-1003">Cell membrane</keyword>
<comment type="subcellular location">
    <subcellularLocation>
        <location evidence="6">Cell inner membrane</location>
        <topology evidence="6">Multi-pass membrane protein</topology>
    </subcellularLocation>
    <subcellularLocation>
        <location evidence="1">Membrane</location>
        <topology evidence="1">Multi-pass membrane protein</topology>
    </subcellularLocation>
</comment>
<dbReference type="GO" id="GO:0008360">
    <property type="term" value="P:regulation of cell shape"/>
    <property type="evidence" value="ECO:0007669"/>
    <property type="project" value="UniProtKB-KW"/>
</dbReference>
<keyword evidence="5 6" id="KW-0472">Membrane</keyword>
<dbReference type="NCBIfam" id="TIGR02210">
    <property type="entry name" value="rodA_shape"/>
    <property type="match status" value="1"/>
</dbReference>
<dbReference type="GO" id="GO:0071555">
    <property type="term" value="P:cell wall organization"/>
    <property type="evidence" value="ECO:0007669"/>
    <property type="project" value="UniProtKB-KW"/>
</dbReference>
<feature type="transmembrane region" description="Helical" evidence="6">
    <location>
        <begin position="232"/>
        <end position="253"/>
    </location>
</feature>
<dbReference type="HOGENOM" id="CLU_029243_2_2_3"/>
<dbReference type="eggNOG" id="COG0772">
    <property type="taxonomic scope" value="Bacteria"/>
</dbReference>
<feature type="transmembrane region" description="Helical" evidence="6">
    <location>
        <begin position="88"/>
        <end position="109"/>
    </location>
</feature>
<dbReference type="RefSeq" id="WP_011821060.1">
    <property type="nucleotide sequence ID" value="NC_008817.1"/>
</dbReference>
<keyword evidence="6" id="KW-0997">Cell inner membrane</keyword>
<dbReference type="HAMAP" id="MF_02079">
    <property type="entry name" value="PGT_RodA"/>
    <property type="match status" value="1"/>
</dbReference>
<gene>
    <name evidence="6" type="primary">rodA</name>
    <name evidence="7" type="ordered locus">P9515_17671</name>
</gene>
<dbReference type="PANTHER" id="PTHR30474:SF1">
    <property type="entry name" value="PEPTIDOGLYCAN GLYCOSYLTRANSFERASE MRDB"/>
    <property type="match status" value="1"/>
</dbReference>
<comment type="pathway">
    <text evidence="6">Cell wall biogenesis; peptidoglycan biosynthesis.</text>
</comment>
<feature type="transmembrane region" description="Helical" evidence="6">
    <location>
        <begin position="394"/>
        <end position="414"/>
    </location>
</feature>
<feature type="transmembrane region" description="Helical" evidence="6">
    <location>
        <begin position="326"/>
        <end position="346"/>
    </location>
</feature>
<organism evidence="7 8">
    <name type="scientific">Prochlorococcus marinus (strain MIT 9515)</name>
    <dbReference type="NCBI Taxonomy" id="167542"/>
    <lineage>
        <taxon>Bacteria</taxon>
        <taxon>Bacillati</taxon>
        <taxon>Cyanobacteriota</taxon>
        <taxon>Cyanophyceae</taxon>
        <taxon>Synechococcales</taxon>
        <taxon>Prochlorococcaceae</taxon>
        <taxon>Prochlorococcus</taxon>
    </lineage>
</organism>
<keyword evidence="6" id="KW-0961">Cell wall biogenesis/degradation</keyword>
<evidence type="ECO:0000256" key="6">
    <source>
        <dbReference type="HAMAP-Rule" id="MF_02079"/>
    </source>
</evidence>
<evidence type="ECO:0000313" key="8">
    <source>
        <dbReference type="Proteomes" id="UP000001589"/>
    </source>
</evidence>
<keyword evidence="6" id="KW-0573">Peptidoglycan synthesis</keyword>
<protein>
    <recommendedName>
        <fullName evidence="6">Peptidoglycan glycosyltransferase RodA</fullName>
        <shortName evidence="6">PGT</shortName>
        <ecNumber evidence="6">2.4.99.28</ecNumber>
    </recommendedName>
    <alternativeName>
        <fullName evidence="6">Cell elongation protein RodA</fullName>
    </alternativeName>
    <alternativeName>
        <fullName evidence="6">Cell wall polymerase</fullName>
    </alternativeName>
    <alternativeName>
        <fullName evidence="6">Peptidoglycan polymerase</fullName>
        <shortName evidence="6">PG polymerase</shortName>
    </alternativeName>
</protein>
<dbReference type="Proteomes" id="UP000001589">
    <property type="component" value="Chromosome"/>
</dbReference>